<keyword evidence="3 5" id="KW-0378">Hydrolase</keyword>
<dbReference type="Proteomes" id="UP001152320">
    <property type="component" value="Chromosome 9"/>
</dbReference>
<keyword evidence="8" id="KW-1185">Reference proteome</keyword>
<organism evidence="7 8">
    <name type="scientific">Holothuria leucospilota</name>
    <name type="common">Black long sea cucumber</name>
    <name type="synonym">Mertensiothuria leucospilota</name>
    <dbReference type="NCBI Taxonomy" id="206669"/>
    <lineage>
        <taxon>Eukaryota</taxon>
        <taxon>Metazoa</taxon>
        <taxon>Echinodermata</taxon>
        <taxon>Eleutherozoa</taxon>
        <taxon>Echinozoa</taxon>
        <taxon>Holothuroidea</taxon>
        <taxon>Aspidochirotacea</taxon>
        <taxon>Aspidochirotida</taxon>
        <taxon>Holothuriidae</taxon>
        <taxon>Holothuria</taxon>
    </lineage>
</organism>
<dbReference type="PANTHER" id="PTHR43918">
    <property type="entry name" value="ACETYLCHOLINESTERASE"/>
    <property type="match status" value="1"/>
</dbReference>
<dbReference type="InterPro" id="IPR019819">
    <property type="entry name" value="Carboxylesterase_B_CS"/>
</dbReference>
<dbReference type="GO" id="GO:0005615">
    <property type="term" value="C:extracellular space"/>
    <property type="evidence" value="ECO:0007669"/>
    <property type="project" value="TreeGrafter"/>
</dbReference>
<dbReference type="AlphaFoldDB" id="A0A9Q1C0W8"/>
<evidence type="ECO:0000256" key="2">
    <source>
        <dbReference type="ARBA" id="ARBA00022487"/>
    </source>
</evidence>
<dbReference type="GO" id="GO:0005886">
    <property type="term" value="C:plasma membrane"/>
    <property type="evidence" value="ECO:0007669"/>
    <property type="project" value="TreeGrafter"/>
</dbReference>
<sequence>MSANDIISYFSFTRLLASAVLLTITSSTPVASEECTVSTFQGTVRGETIWFTYEGHPRINQTMDVFKGIPYAEPPVGPNRFRKPVAKVPWGGVLNATSFRAICWQVPDFDLVPPQSEDCLYLNIWSPSVKVRRNIPVMVWIHGGAFALGSTRSRIYDGRPLTAYNDVVVVSIQYRLNGFGFLTTGDDVMRGNYGLWDQNLALSWIKQNIAEFGGDPERITLFGQSAGGASVGFHLLQPLSWNYFHNVIMMSGSMLTPSAIQLDTTIAIETAYQIGRLVGCDLAFKSEELAECLRTVDEYELILAMDKVLFKLEPTVDGEFITAPPQTLVRDGLFKQVSILLGSTLNDGALATVMAYPDQIFKLKPSSDRLDFREHLQGVYSFVNQLILDAIEQQYIDWSHADDPAANYFYTFMDIETDETFLCTQETVSRKYEGNGNDVYRYLFTHKPSASAWPPFPVWKGVAHGDDVPFVFGSIFIPEFADVDVPQEEIDLSIKMMTYYTNFAKTGNPNFGDDESKNSTDSVWLKYTIPTQTFKELTPGLPDIRAYRSSYCAFWNQVIPDLISYKDGLSKTEKPWREEFIDWKYKAMKKWRESFFAYEQVKKYNRTC</sequence>
<evidence type="ECO:0000313" key="8">
    <source>
        <dbReference type="Proteomes" id="UP001152320"/>
    </source>
</evidence>
<feature type="domain" description="Carboxylesterase type B" evidence="6">
    <location>
        <begin position="36"/>
        <end position="555"/>
    </location>
</feature>
<dbReference type="InterPro" id="IPR000997">
    <property type="entry name" value="Cholinesterase"/>
</dbReference>
<dbReference type="OrthoDB" id="19653at2759"/>
<evidence type="ECO:0000256" key="4">
    <source>
        <dbReference type="ARBA" id="ARBA00023157"/>
    </source>
</evidence>
<evidence type="ECO:0000256" key="5">
    <source>
        <dbReference type="RuleBase" id="RU361235"/>
    </source>
</evidence>
<dbReference type="PANTHER" id="PTHR43918:SF4">
    <property type="entry name" value="CARBOXYLIC ESTER HYDROLASE"/>
    <property type="match status" value="1"/>
</dbReference>
<reference evidence="7" key="1">
    <citation type="submission" date="2021-10" db="EMBL/GenBank/DDBJ databases">
        <title>Tropical sea cucumber genome reveals ecological adaptation and Cuvierian tubules defense mechanism.</title>
        <authorList>
            <person name="Chen T."/>
        </authorList>
    </citation>
    <scope>NUCLEOTIDE SEQUENCE</scope>
    <source>
        <strain evidence="7">Nanhai2018</strain>
        <tissue evidence="7">Muscle</tissue>
    </source>
</reference>
<proteinExistence type="inferred from homology"/>
<name>A0A9Q1C0W8_HOLLE</name>
<dbReference type="PROSITE" id="PS00122">
    <property type="entry name" value="CARBOXYLESTERASE_B_1"/>
    <property type="match status" value="1"/>
</dbReference>
<feature type="chain" id="PRO_5040529543" description="Carboxylic ester hydrolase" evidence="5">
    <location>
        <begin position="28"/>
        <end position="608"/>
    </location>
</feature>
<dbReference type="InterPro" id="IPR019826">
    <property type="entry name" value="Carboxylesterase_B_AS"/>
</dbReference>
<dbReference type="InterPro" id="IPR002018">
    <property type="entry name" value="CarbesteraseB"/>
</dbReference>
<dbReference type="GO" id="GO:0006581">
    <property type="term" value="P:acetylcholine catabolic process"/>
    <property type="evidence" value="ECO:0007669"/>
    <property type="project" value="TreeGrafter"/>
</dbReference>
<keyword evidence="2" id="KW-0719">Serine esterase</keyword>
<gene>
    <name evidence="7" type="ORF">HOLleu_20322</name>
</gene>
<dbReference type="Gene3D" id="3.40.50.1820">
    <property type="entry name" value="alpha/beta hydrolase"/>
    <property type="match status" value="1"/>
</dbReference>
<keyword evidence="4" id="KW-1015">Disulfide bond</keyword>
<accession>A0A9Q1C0W8</accession>
<dbReference type="EMBL" id="JAIZAY010000009">
    <property type="protein sequence ID" value="KAJ8036370.1"/>
    <property type="molecule type" value="Genomic_DNA"/>
</dbReference>
<dbReference type="GO" id="GO:0019695">
    <property type="term" value="P:choline metabolic process"/>
    <property type="evidence" value="ECO:0007669"/>
    <property type="project" value="TreeGrafter"/>
</dbReference>
<dbReference type="FunFam" id="3.40.50.1820:FF:000128">
    <property type="entry name" value="Carboxylic ester hydrolase"/>
    <property type="match status" value="1"/>
</dbReference>
<dbReference type="Pfam" id="PF00135">
    <property type="entry name" value="COesterase"/>
    <property type="match status" value="1"/>
</dbReference>
<dbReference type="EC" id="3.1.1.-" evidence="5"/>
<feature type="signal peptide" evidence="5">
    <location>
        <begin position="1"/>
        <end position="27"/>
    </location>
</feature>
<dbReference type="PROSITE" id="PS00941">
    <property type="entry name" value="CARBOXYLESTERASE_B_2"/>
    <property type="match status" value="1"/>
</dbReference>
<evidence type="ECO:0000256" key="3">
    <source>
        <dbReference type="ARBA" id="ARBA00022801"/>
    </source>
</evidence>
<dbReference type="InterPro" id="IPR050654">
    <property type="entry name" value="AChE-related_enzymes"/>
</dbReference>
<comment type="similarity">
    <text evidence="1 5">Belongs to the type-B carboxylesterase/lipase family.</text>
</comment>
<evidence type="ECO:0000256" key="1">
    <source>
        <dbReference type="ARBA" id="ARBA00005964"/>
    </source>
</evidence>
<dbReference type="InterPro" id="IPR029058">
    <property type="entry name" value="AB_hydrolase_fold"/>
</dbReference>
<dbReference type="PRINTS" id="PR00878">
    <property type="entry name" value="CHOLNESTRASE"/>
</dbReference>
<comment type="caution">
    <text evidence="7">The sequence shown here is derived from an EMBL/GenBank/DDBJ whole genome shotgun (WGS) entry which is preliminary data.</text>
</comment>
<evidence type="ECO:0000313" key="7">
    <source>
        <dbReference type="EMBL" id="KAJ8036370.1"/>
    </source>
</evidence>
<dbReference type="GO" id="GO:0003990">
    <property type="term" value="F:acetylcholinesterase activity"/>
    <property type="evidence" value="ECO:0007669"/>
    <property type="project" value="TreeGrafter"/>
</dbReference>
<keyword evidence="5" id="KW-0732">Signal</keyword>
<dbReference type="SUPFAM" id="SSF53474">
    <property type="entry name" value="alpha/beta-Hydrolases"/>
    <property type="match status" value="1"/>
</dbReference>
<protein>
    <recommendedName>
        <fullName evidence="5">Carboxylic ester hydrolase</fullName>
        <ecNumber evidence="5">3.1.1.-</ecNumber>
    </recommendedName>
</protein>
<evidence type="ECO:0000259" key="6">
    <source>
        <dbReference type="Pfam" id="PF00135"/>
    </source>
</evidence>